<evidence type="ECO:0000256" key="9">
    <source>
        <dbReference type="ARBA" id="ARBA00030757"/>
    </source>
</evidence>
<dbReference type="Gene3D" id="3.40.50.150">
    <property type="entry name" value="Vaccinia Virus protein VP39"/>
    <property type="match status" value="1"/>
</dbReference>
<dbReference type="Proteomes" id="UP000548582">
    <property type="component" value="Unassembled WGS sequence"/>
</dbReference>
<feature type="region of interest" description="Disordered" evidence="12">
    <location>
        <begin position="1"/>
        <end position="32"/>
    </location>
</feature>
<feature type="region of interest" description="Disordered" evidence="12">
    <location>
        <begin position="79"/>
        <end position="109"/>
    </location>
</feature>
<dbReference type="GO" id="GO:0032259">
    <property type="term" value="P:methylation"/>
    <property type="evidence" value="ECO:0007669"/>
    <property type="project" value="UniProtKB-KW"/>
</dbReference>
<comment type="similarity">
    <text evidence="2">Belongs to the methyltransferase superfamily. L-isoaspartyl/D-aspartyl protein methyltransferase family.</text>
</comment>
<dbReference type="EMBL" id="JABBKX010000002">
    <property type="protein sequence ID" value="NMJ40684.1"/>
    <property type="molecule type" value="Genomic_DNA"/>
</dbReference>
<organism evidence="13 14">
    <name type="scientific">Neoroseomonas marina</name>
    <dbReference type="NCBI Taxonomy" id="1232220"/>
    <lineage>
        <taxon>Bacteria</taxon>
        <taxon>Pseudomonadati</taxon>
        <taxon>Pseudomonadota</taxon>
        <taxon>Alphaproteobacteria</taxon>
        <taxon>Acetobacterales</taxon>
        <taxon>Acetobacteraceae</taxon>
        <taxon>Neoroseomonas</taxon>
    </lineage>
</organism>
<accession>A0A848E8B7</accession>
<dbReference type="Pfam" id="PF01135">
    <property type="entry name" value="PCMT"/>
    <property type="match status" value="1"/>
</dbReference>
<dbReference type="SUPFAM" id="SSF53335">
    <property type="entry name" value="S-adenosyl-L-methionine-dependent methyltransferases"/>
    <property type="match status" value="1"/>
</dbReference>
<name>A0A848E8B7_9PROT</name>
<evidence type="ECO:0000256" key="2">
    <source>
        <dbReference type="ARBA" id="ARBA00005369"/>
    </source>
</evidence>
<dbReference type="EC" id="2.1.1.77" evidence="3"/>
<evidence type="ECO:0000313" key="14">
    <source>
        <dbReference type="Proteomes" id="UP000548582"/>
    </source>
</evidence>
<dbReference type="RefSeq" id="WP_170052963.1">
    <property type="nucleotide sequence ID" value="NZ_JABBKX010000002.1"/>
</dbReference>
<keyword evidence="5" id="KW-0963">Cytoplasm</keyword>
<gene>
    <name evidence="13" type="ORF">GWK16_05495</name>
</gene>
<dbReference type="GO" id="GO:0005737">
    <property type="term" value="C:cytoplasm"/>
    <property type="evidence" value="ECO:0007669"/>
    <property type="project" value="UniProtKB-SubCell"/>
</dbReference>
<proteinExistence type="inferred from homology"/>
<keyword evidence="8" id="KW-0949">S-adenosyl-L-methionine</keyword>
<keyword evidence="14" id="KW-1185">Reference proteome</keyword>
<dbReference type="AlphaFoldDB" id="A0A848E8B7"/>
<evidence type="ECO:0000256" key="11">
    <source>
        <dbReference type="ARBA" id="ARBA00031350"/>
    </source>
</evidence>
<evidence type="ECO:0000256" key="5">
    <source>
        <dbReference type="ARBA" id="ARBA00022490"/>
    </source>
</evidence>
<evidence type="ECO:0000256" key="4">
    <source>
        <dbReference type="ARBA" id="ARBA00013346"/>
    </source>
</evidence>
<feature type="compositionally biased region" description="Basic residues" evidence="12">
    <location>
        <begin position="100"/>
        <end position="109"/>
    </location>
</feature>
<dbReference type="GO" id="GO:0004719">
    <property type="term" value="F:protein-L-isoaspartate (D-aspartate) O-methyltransferase activity"/>
    <property type="evidence" value="ECO:0007669"/>
    <property type="project" value="UniProtKB-EC"/>
</dbReference>
<evidence type="ECO:0000256" key="8">
    <source>
        <dbReference type="ARBA" id="ARBA00022691"/>
    </source>
</evidence>
<keyword evidence="6" id="KW-0489">Methyltransferase</keyword>
<evidence type="ECO:0000256" key="12">
    <source>
        <dbReference type="SAM" id="MobiDB-lite"/>
    </source>
</evidence>
<dbReference type="InterPro" id="IPR000682">
    <property type="entry name" value="PCMT"/>
</dbReference>
<evidence type="ECO:0000256" key="7">
    <source>
        <dbReference type="ARBA" id="ARBA00022679"/>
    </source>
</evidence>
<evidence type="ECO:0000256" key="3">
    <source>
        <dbReference type="ARBA" id="ARBA00011890"/>
    </source>
</evidence>
<dbReference type="PANTHER" id="PTHR11579:SF0">
    <property type="entry name" value="PROTEIN-L-ISOASPARTATE(D-ASPARTATE) O-METHYLTRANSFERASE"/>
    <property type="match status" value="1"/>
</dbReference>
<evidence type="ECO:0000256" key="1">
    <source>
        <dbReference type="ARBA" id="ARBA00004496"/>
    </source>
</evidence>
<protein>
    <recommendedName>
        <fullName evidence="4">Protein-L-isoaspartate O-methyltransferase</fullName>
        <ecNumber evidence="3">2.1.1.77</ecNumber>
    </recommendedName>
    <alternativeName>
        <fullName evidence="11">L-isoaspartyl protein carboxyl methyltransferase</fullName>
    </alternativeName>
    <alternativeName>
        <fullName evidence="9">Protein L-isoaspartyl methyltransferase</fullName>
    </alternativeName>
    <alternativeName>
        <fullName evidence="10">Protein-beta-aspartate methyltransferase</fullName>
    </alternativeName>
</protein>
<reference evidence="13 14" key="1">
    <citation type="submission" date="2020-03" db="EMBL/GenBank/DDBJ databases">
        <authorList>
            <person name="Sun Q."/>
        </authorList>
    </citation>
    <scope>NUCLEOTIDE SEQUENCE [LARGE SCALE GENOMIC DNA]</scope>
    <source>
        <strain evidence="13 14">JC162</strain>
    </source>
</reference>
<evidence type="ECO:0000256" key="10">
    <source>
        <dbReference type="ARBA" id="ARBA00031323"/>
    </source>
</evidence>
<evidence type="ECO:0000313" key="13">
    <source>
        <dbReference type="EMBL" id="NMJ40684.1"/>
    </source>
</evidence>
<comment type="caution">
    <text evidence="13">The sequence shown here is derived from an EMBL/GenBank/DDBJ whole genome shotgun (WGS) entry which is preliminary data.</text>
</comment>
<dbReference type="InterPro" id="IPR029063">
    <property type="entry name" value="SAM-dependent_MTases_sf"/>
</dbReference>
<evidence type="ECO:0000256" key="6">
    <source>
        <dbReference type="ARBA" id="ARBA00022603"/>
    </source>
</evidence>
<sequence length="109" mass="11654">MLAAMRRVPRQAFVPPALEASAHDDRPLPIGHGQTISQPFIVALMTDMLRTAPAQTVLEIGTGSGYQAAILADLVATAQHRDRDATGPRGRAPAPPAAHPQRHRPSRGR</sequence>
<dbReference type="PANTHER" id="PTHR11579">
    <property type="entry name" value="PROTEIN-L-ISOASPARTATE O-METHYLTRANSFERASE"/>
    <property type="match status" value="1"/>
</dbReference>
<comment type="subcellular location">
    <subcellularLocation>
        <location evidence="1">Cytoplasm</location>
    </subcellularLocation>
</comment>
<keyword evidence="7" id="KW-0808">Transferase</keyword>